<evidence type="ECO:0000313" key="2">
    <source>
        <dbReference type="EMBL" id="EKC65327.1"/>
    </source>
</evidence>
<feature type="domain" description="CRISPR-associated endonuclease Cas9 PAM-interacting" evidence="1">
    <location>
        <begin position="2"/>
        <end position="104"/>
    </location>
</feature>
<sequence length="112" mass="12678">LKVYDEIAKKCISEPFSKISKLAEAGKKMEEGRDKFAELSIIEQMKTLLLLVDILKTGRINTCNLKPVGGVESYHTERMSAILKNTKYSDIRIIDQSPTGLYEKKSDNLLEL</sequence>
<dbReference type="AlphaFoldDB" id="K1SXG1"/>
<proteinExistence type="predicted"/>
<dbReference type="InterPro" id="IPR032237">
    <property type="entry name" value="Cas9_PI"/>
</dbReference>
<reference evidence="2" key="1">
    <citation type="journal article" date="2013" name="Environ. Microbiol.">
        <title>Microbiota from the distal guts of lean and obese adolescents exhibit partial functional redundancy besides clear differences in community structure.</title>
        <authorList>
            <person name="Ferrer M."/>
            <person name="Ruiz A."/>
            <person name="Lanza F."/>
            <person name="Haange S.B."/>
            <person name="Oberbach A."/>
            <person name="Till H."/>
            <person name="Bargiela R."/>
            <person name="Campoy C."/>
            <person name="Segura M.T."/>
            <person name="Richter M."/>
            <person name="von Bergen M."/>
            <person name="Seifert J."/>
            <person name="Suarez A."/>
        </authorList>
    </citation>
    <scope>NUCLEOTIDE SEQUENCE</scope>
</reference>
<dbReference type="Pfam" id="PF16595">
    <property type="entry name" value="Cas9_PI"/>
    <property type="match status" value="1"/>
</dbReference>
<name>K1SXG1_9ZZZZ</name>
<evidence type="ECO:0000259" key="1">
    <source>
        <dbReference type="Pfam" id="PF16595"/>
    </source>
</evidence>
<organism evidence="2">
    <name type="scientific">human gut metagenome</name>
    <dbReference type="NCBI Taxonomy" id="408170"/>
    <lineage>
        <taxon>unclassified sequences</taxon>
        <taxon>metagenomes</taxon>
        <taxon>organismal metagenomes</taxon>
    </lineage>
</organism>
<comment type="caution">
    <text evidence="2">The sequence shown here is derived from an EMBL/GenBank/DDBJ whole genome shotgun (WGS) entry which is preliminary data.</text>
</comment>
<gene>
    <name evidence="2" type="ORF">LEA_10386</name>
</gene>
<accession>K1SXG1</accession>
<feature type="non-terminal residue" evidence="2">
    <location>
        <position position="1"/>
    </location>
</feature>
<dbReference type="EMBL" id="AJWY01006984">
    <property type="protein sequence ID" value="EKC65327.1"/>
    <property type="molecule type" value="Genomic_DNA"/>
</dbReference>
<protein>
    <recommendedName>
        <fullName evidence="1">CRISPR-associated endonuclease Cas9 PAM-interacting domain-containing protein</fullName>
    </recommendedName>
</protein>